<reference evidence="1" key="1">
    <citation type="submission" date="2022-11" db="EMBL/GenBank/DDBJ databases">
        <title>Temperate bacteriophages infecting mucin-degrading bacterium Ruminococcus gnavus from the human gut.</title>
        <authorList>
            <person name="Buttimer C."/>
        </authorList>
    </citation>
    <scope>NUCLEOTIDE SEQUENCE</scope>
    <source>
        <strain evidence="1">CCUG 49994</strain>
    </source>
</reference>
<evidence type="ECO:0000313" key="1">
    <source>
        <dbReference type="EMBL" id="MCZ0666620.1"/>
    </source>
</evidence>
<name>A0A9Q4HX36_MEDGN</name>
<evidence type="ECO:0000313" key="2">
    <source>
        <dbReference type="Proteomes" id="UP001079535"/>
    </source>
</evidence>
<proteinExistence type="predicted"/>
<dbReference type="EMBL" id="JAPRAY010000003">
    <property type="protein sequence ID" value="MCZ0666620.1"/>
    <property type="molecule type" value="Genomic_DNA"/>
</dbReference>
<protein>
    <submittedName>
        <fullName evidence="1">Uncharacterized protein</fullName>
    </submittedName>
</protein>
<dbReference type="RefSeq" id="WP_268803403.1">
    <property type="nucleotide sequence ID" value="NZ_JAPRAY010000003.1"/>
</dbReference>
<comment type="caution">
    <text evidence="1">The sequence shown here is derived from an EMBL/GenBank/DDBJ whole genome shotgun (WGS) entry which is preliminary data.</text>
</comment>
<sequence length="125" mass="14689">MRVLAETEYQDVYRVTDGVLLVINKFKPINYGRDKWISLFNPKTKSYNKGCQNQLKVLKEYYYLPYYDITVPKGAVLYYGRPVELVSKDEWDYQIKTTGGSFSGDIDRITELINEILKKINSNRE</sequence>
<gene>
    <name evidence="1" type="ORF">OZZ17_03590</name>
</gene>
<dbReference type="AlphaFoldDB" id="A0A9Q4HX36"/>
<organism evidence="1 2">
    <name type="scientific">Mediterraneibacter gnavus</name>
    <name type="common">Ruminococcus gnavus</name>
    <dbReference type="NCBI Taxonomy" id="33038"/>
    <lineage>
        <taxon>Bacteria</taxon>
        <taxon>Bacillati</taxon>
        <taxon>Bacillota</taxon>
        <taxon>Clostridia</taxon>
        <taxon>Lachnospirales</taxon>
        <taxon>Lachnospiraceae</taxon>
        <taxon>Mediterraneibacter</taxon>
    </lineage>
</organism>
<dbReference type="Proteomes" id="UP001079535">
    <property type="component" value="Unassembled WGS sequence"/>
</dbReference>
<accession>A0A9Q4HX36</accession>